<proteinExistence type="predicted"/>
<sequence>MSPSRLNEEPGEDQSQVEIDLPILQTKPSYQKLLIALKSLERPPTSWNGSPAQASTIKDKVVSHYLLSIISNDLTWLDNSGVGSTVVADQREELWEVASRRLAERCGRSAMGEMIRTWVVPSSTNFPELKFEIREPPLTGDNLGLKTWGTAFAIVKKLEDIGNKYLNHLQFFQSSENNDSRAATTASERSTVRVLELGSGTGLVGIAAGALWRANVTLSDLPEIEENLLFNINQNNDTVASMGGRIQGEVLDWKNPHGLDHYVSTEFEIVIAADPLYDDEHPDLVARNIKRYLKHHESSRGLVAIPMRDDHTRSMAQNFKKLMQECGLDLIQHGEEICRDDWAENDGEEVVKCWWGIWKPTCGSSKDDFNFRSL</sequence>
<dbReference type="CDD" id="cd02440">
    <property type="entry name" value="AdoMet_MTases"/>
    <property type="match status" value="1"/>
</dbReference>
<dbReference type="PANTHER" id="PTHR14614:SF156">
    <property type="entry name" value="PROTEIN-LYSINE N-METHYLTRANSFERASE EFM2"/>
    <property type="match status" value="1"/>
</dbReference>
<dbReference type="EMBL" id="VNKQ01000003">
    <property type="protein sequence ID" value="KAG0652038.1"/>
    <property type="molecule type" value="Genomic_DNA"/>
</dbReference>
<comment type="caution">
    <text evidence="1">The sequence shown here is derived from an EMBL/GenBank/DDBJ whole genome shotgun (WGS) entry which is preliminary data.</text>
</comment>
<evidence type="ECO:0000313" key="1">
    <source>
        <dbReference type="EMBL" id="KAG0652038.1"/>
    </source>
</evidence>
<organism evidence="1 2">
    <name type="scientific">Hyphodiscus hymeniophilus</name>
    <dbReference type="NCBI Taxonomy" id="353542"/>
    <lineage>
        <taxon>Eukaryota</taxon>
        <taxon>Fungi</taxon>
        <taxon>Dikarya</taxon>
        <taxon>Ascomycota</taxon>
        <taxon>Pezizomycotina</taxon>
        <taxon>Leotiomycetes</taxon>
        <taxon>Helotiales</taxon>
        <taxon>Hyphodiscaceae</taxon>
        <taxon>Hyphodiscus</taxon>
    </lineage>
</organism>
<dbReference type="PANTHER" id="PTHR14614">
    <property type="entry name" value="HEPATOCELLULAR CARCINOMA-ASSOCIATED ANTIGEN"/>
    <property type="match status" value="1"/>
</dbReference>
<protein>
    <submittedName>
        <fullName evidence="1">Elongation factor methyltransferase 2</fullName>
    </submittedName>
</protein>
<dbReference type="Proteomes" id="UP000785200">
    <property type="component" value="Unassembled WGS sequence"/>
</dbReference>
<accession>A0A9P6VR02</accession>
<dbReference type="OrthoDB" id="433955at2759"/>
<keyword evidence="1" id="KW-0808">Transferase</keyword>
<dbReference type="SUPFAM" id="SSF53335">
    <property type="entry name" value="S-adenosyl-L-methionine-dependent methyltransferases"/>
    <property type="match status" value="1"/>
</dbReference>
<name>A0A9P6VR02_9HELO</name>
<dbReference type="GO" id="GO:0032259">
    <property type="term" value="P:methylation"/>
    <property type="evidence" value="ECO:0007669"/>
    <property type="project" value="UniProtKB-KW"/>
</dbReference>
<dbReference type="Gene3D" id="3.40.50.150">
    <property type="entry name" value="Vaccinia Virus protein VP39"/>
    <property type="match status" value="1"/>
</dbReference>
<dbReference type="GO" id="GO:0005829">
    <property type="term" value="C:cytosol"/>
    <property type="evidence" value="ECO:0007669"/>
    <property type="project" value="TreeGrafter"/>
</dbReference>
<reference evidence="1" key="1">
    <citation type="submission" date="2019-07" db="EMBL/GenBank/DDBJ databases">
        <title>Hyphodiscus hymeniophilus genome sequencing and assembly.</title>
        <authorList>
            <person name="Kramer G."/>
            <person name="Nodwell J."/>
        </authorList>
    </citation>
    <scope>NUCLEOTIDE SEQUENCE</scope>
    <source>
        <strain evidence="1">ATCC 34498</strain>
    </source>
</reference>
<dbReference type="GO" id="GO:0008757">
    <property type="term" value="F:S-adenosylmethionine-dependent methyltransferase activity"/>
    <property type="evidence" value="ECO:0007669"/>
    <property type="project" value="UniProtKB-ARBA"/>
</dbReference>
<evidence type="ECO:0000313" key="2">
    <source>
        <dbReference type="Proteomes" id="UP000785200"/>
    </source>
</evidence>
<gene>
    <name evidence="1" type="ORF">D0Z07_0902</name>
</gene>
<dbReference type="AlphaFoldDB" id="A0A9P6VR02"/>
<keyword evidence="1" id="KW-0489">Methyltransferase</keyword>
<dbReference type="InterPro" id="IPR029063">
    <property type="entry name" value="SAM-dependent_MTases_sf"/>
</dbReference>
<keyword evidence="1" id="KW-0251">Elongation factor</keyword>
<keyword evidence="1" id="KW-0648">Protein biosynthesis</keyword>
<keyword evidence="2" id="KW-1185">Reference proteome</keyword>
<dbReference type="InterPro" id="IPR019410">
    <property type="entry name" value="Methyltransf_16"/>
</dbReference>
<dbReference type="Pfam" id="PF10294">
    <property type="entry name" value="Methyltransf_16"/>
    <property type="match status" value="1"/>
</dbReference>
<dbReference type="GO" id="GO:0003746">
    <property type="term" value="F:translation elongation factor activity"/>
    <property type="evidence" value="ECO:0007669"/>
    <property type="project" value="UniProtKB-KW"/>
</dbReference>